<sequence length="343" mass="38385">MQCGKRTLLRHKDKGKFDNVVAIDAQECSQWRKMGFGALKENKKRPSTVIISIDVEKGDGNDDNRNGDEGGNWDSDAISSKRVHPTLIQSHLSPKELECADCEIFKETNFAFKLSKWIRMCPGNGLNHFGLYDESESSSCESDNSDDELMEDSFRKIREQWEKASFKKTVCNSRFSFDDQVNAFGSSSDPNDLSQVNTPKNVDKKDSAQENVDKEDSAQENVDKEDSAGCTNCFSVEQCETTPICSNSSKGSNERDNISTFDTTYKPGGKGLIAYLDHMVDHVSHEKAGFEGKDDEVLEEPSMCKTQLQNNGDFDQVEVSSWNKDKPISGEDSFHDTQLQDGT</sequence>
<dbReference type="Proteomes" id="UP001234297">
    <property type="component" value="Chromosome 10"/>
</dbReference>
<accession>A0ACC2KKS2</accession>
<gene>
    <name evidence="1" type="ORF">MRB53_030273</name>
</gene>
<reference evidence="1 2" key="1">
    <citation type="journal article" date="2022" name="Hortic Res">
        <title>A haplotype resolved chromosomal level avocado genome allows analysis of novel avocado genes.</title>
        <authorList>
            <person name="Nath O."/>
            <person name="Fletcher S.J."/>
            <person name="Hayward A."/>
            <person name="Shaw L.M."/>
            <person name="Masouleh A.K."/>
            <person name="Furtado A."/>
            <person name="Henry R.J."/>
            <person name="Mitter N."/>
        </authorList>
    </citation>
    <scope>NUCLEOTIDE SEQUENCE [LARGE SCALE GENOMIC DNA]</scope>
    <source>
        <strain evidence="2">cv. Hass</strain>
    </source>
</reference>
<comment type="caution">
    <text evidence="1">The sequence shown here is derived from an EMBL/GenBank/DDBJ whole genome shotgun (WGS) entry which is preliminary data.</text>
</comment>
<protein>
    <submittedName>
        <fullName evidence="1">Uncharacterized protein</fullName>
    </submittedName>
</protein>
<keyword evidence="2" id="KW-1185">Reference proteome</keyword>
<name>A0ACC2KKS2_PERAE</name>
<organism evidence="1 2">
    <name type="scientific">Persea americana</name>
    <name type="common">Avocado</name>
    <dbReference type="NCBI Taxonomy" id="3435"/>
    <lineage>
        <taxon>Eukaryota</taxon>
        <taxon>Viridiplantae</taxon>
        <taxon>Streptophyta</taxon>
        <taxon>Embryophyta</taxon>
        <taxon>Tracheophyta</taxon>
        <taxon>Spermatophyta</taxon>
        <taxon>Magnoliopsida</taxon>
        <taxon>Magnoliidae</taxon>
        <taxon>Laurales</taxon>
        <taxon>Lauraceae</taxon>
        <taxon>Persea</taxon>
    </lineage>
</organism>
<evidence type="ECO:0000313" key="2">
    <source>
        <dbReference type="Proteomes" id="UP001234297"/>
    </source>
</evidence>
<evidence type="ECO:0000313" key="1">
    <source>
        <dbReference type="EMBL" id="KAJ8621744.1"/>
    </source>
</evidence>
<dbReference type="EMBL" id="CM056818">
    <property type="protein sequence ID" value="KAJ8621744.1"/>
    <property type="molecule type" value="Genomic_DNA"/>
</dbReference>
<proteinExistence type="predicted"/>